<dbReference type="Gene3D" id="3.40.50.300">
    <property type="entry name" value="P-loop containing nucleotide triphosphate hydrolases"/>
    <property type="match status" value="1"/>
</dbReference>
<evidence type="ECO:0000259" key="2">
    <source>
        <dbReference type="Pfam" id="PF17863"/>
    </source>
</evidence>
<accession>A0A381QNX9</accession>
<dbReference type="PIRSF" id="PIRSF002849">
    <property type="entry name" value="AAA_ATPase_chaperone_MoxR_prd"/>
    <property type="match status" value="1"/>
</dbReference>
<evidence type="ECO:0000259" key="1">
    <source>
        <dbReference type="Pfam" id="PF07726"/>
    </source>
</evidence>
<dbReference type="InterPro" id="IPR011703">
    <property type="entry name" value="ATPase_AAA-3"/>
</dbReference>
<gene>
    <name evidence="3" type="ORF">METZ01_LOCUS33498</name>
</gene>
<dbReference type="EMBL" id="UINC01001436">
    <property type="protein sequence ID" value="SUZ80644.1"/>
    <property type="molecule type" value="Genomic_DNA"/>
</dbReference>
<name>A0A381QNX9_9ZZZZ</name>
<feature type="domain" description="ChlI/MoxR AAA lid" evidence="2">
    <location>
        <begin position="216"/>
        <end position="284"/>
    </location>
</feature>
<dbReference type="SUPFAM" id="SSF52540">
    <property type="entry name" value="P-loop containing nucleoside triphosphate hydrolases"/>
    <property type="match status" value="1"/>
</dbReference>
<dbReference type="GO" id="GO:0016887">
    <property type="term" value="F:ATP hydrolysis activity"/>
    <property type="evidence" value="ECO:0007669"/>
    <property type="project" value="InterPro"/>
</dbReference>
<reference evidence="3" key="1">
    <citation type="submission" date="2018-05" db="EMBL/GenBank/DDBJ databases">
        <authorList>
            <person name="Lanie J.A."/>
            <person name="Ng W.-L."/>
            <person name="Kazmierczak K.M."/>
            <person name="Andrzejewski T.M."/>
            <person name="Davidsen T.M."/>
            <person name="Wayne K.J."/>
            <person name="Tettelin H."/>
            <person name="Glass J.I."/>
            <person name="Rusch D."/>
            <person name="Podicherti R."/>
            <person name="Tsui H.-C.T."/>
            <person name="Winkler M.E."/>
        </authorList>
    </citation>
    <scope>NUCLEOTIDE SEQUENCE</scope>
</reference>
<sequence>MIGLLAKGHVLLEGIPGIGKTKIVATVADVLHLNFSRIQFTPDLMPGDIVGSNVVHETDQGEKILKFEKGPIHTNILLADEINRATPKTQSALLEAMQEQTVTVGTTTHKLDPPFFVLATQNPIELEGTYPLPEAQMDRFFYKLRIMYPEPEHMHEIMDRTTKREEPIAETVLGRDEILAMRDTARDIPIARPVQDYAIRLTLATHPDTAHAHPMSKQYVRYGASPRGTQTLVVGGKVNALLNGRLHVSCEDIRSMLLPALRHRMMLNFEGEAERIDTDEILHAIMKDTPEPAE</sequence>
<proteinExistence type="predicted"/>
<dbReference type="GO" id="GO:0005524">
    <property type="term" value="F:ATP binding"/>
    <property type="evidence" value="ECO:0007669"/>
    <property type="project" value="InterPro"/>
</dbReference>
<dbReference type="AlphaFoldDB" id="A0A381QNX9"/>
<evidence type="ECO:0000313" key="3">
    <source>
        <dbReference type="EMBL" id="SUZ80644.1"/>
    </source>
</evidence>
<organism evidence="3">
    <name type="scientific">marine metagenome</name>
    <dbReference type="NCBI Taxonomy" id="408172"/>
    <lineage>
        <taxon>unclassified sequences</taxon>
        <taxon>metagenomes</taxon>
        <taxon>ecological metagenomes</taxon>
    </lineage>
</organism>
<dbReference type="InterPro" id="IPR027417">
    <property type="entry name" value="P-loop_NTPase"/>
</dbReference>
<dbReference type="Pfam" id="PF07726">
    <property type="entry name" value="AAA_3"/>
    <property type="match status" value="1"/>
</dbReference>
<dbReference type="PANTHER" id="PTHR42759:SF1">
    <property type="entry name" value="MAGNESIUM-CHELATASE SUBUNIT CHLD"/>
    <property type="match status" value="1"/>
</dbReference>
<dbReference type="InterPro" id="IPR050764">
    <property type="entry name" value="CbbQ/NirQ/NorQ/GpvN"/>
</dbReference>
<dbReference type="CDD" id="cd00009">
    <property type="entry name" value="AAA"/>
    <property type="match status" value="1"/>
</dbReference>
<dbReference type="Pfam" id="PF17863">
    <property type="entry name" value="AAA_lid_2"/>
    <property type="match status" value="1"/>
</dbReference>
<dbReference type="InterPro" id="IPR041628">
    <property type="entry name" value="ChlI/MoxR_AAA_lid"/>
</dbReference>
<protein>
    <recommendedName>
        <fullName evidence="4">AAA+ ATPase domain-containing protein</fullName>
    </recommendedName>
</protein>
<dbReference type="PANTHER" id="PTHR42759">
    <property type="entry name" value="MOXR FAMILY PROTEIN"/>
    <property type="match status" value="1"/>
</dbReference>
<evidence type="ECO:0008006" key="4">
    <source>
        <dbReference type="Google" id="ProtNLM"/>
    </source>
</evidence>
<dbReference type="Gene3D" id="1.10.8.80">
    <property type="entry name" value="Magnesium chelatase subunit I, C-Terminal domain"/>
    <property type="match status" value="1"/>
</dbReference>
<feature type="domain" description="ATPase AAA-3" evidence="1">
    <location>
        <begin position="9"/>
        <end position="141"/>
    </location>
</feature>